<dbReference type="OrthoDB" id="6195102at2759"/>
<reference evidence="1" key="1">
    <citation type="submission" date="2018-11" db="EMBL/GenBank/DDBJ databases">
        <authorList>
            <person name="Alioto T."/>
            <person name="Alioto T."/>
        </authorList>
    </citation>
    <scope>NUCLEOTIDE SEQUENCE</scope>
</reference>
<gene>
    <name evidence="1" type="ORF">MGAL_10B016746</name>
</gene>
<comment type="caution">
    <text evidence="1">The sequence shown here is derived from an EMBL/GenBank/DDBJ whole genome shotgun (WGS) entry which is preliminary data.</text>
</comment>
<dbReference type="Proteomes" id="UP000596742">
    <property type="component" value="Unassembled WGS sequence"/>
</dbReference>
<accession>A0A8B6HGR3</accession>
<evidence type="ECO:0000313" key="1">
    <source>
        <dbReference type="EMBL" id="VDI79630.1"/>
    </source>
</evidence>
<evidence type="ECO:0000313" key="2">
    <source>
        <dbReference type="Proteomes" id="UP000596742"/>
    </source>
</evidence>
<keyword evidence="2" id="KW-1185">Reference proteome</keyword>
<organism evidence="1 2">
    <name type="scientific">Mytilus galloprovincialis</name>
    <name type="common">Mediterranean mussel</name>
    <dbReference type="NCBI Taxonomy" id="29158"/>
    <lineage>
        <taxon>Eukaryota</taxon>
        <taxon>Metazoa</taxon>
        <taxon>Spiralia</taxon>
        <taxon>Lophotrochozoa</taxon>
        <taxon>Mollusca</taxon>
        <taxon>Bivalvia</taxon>
        <taxon>Autobranchia</taxon>
        <taxon>Pteriomorphia</taxon>
        <taxon>Mytilida</taxon>
        <taxon>Mytiloidea</taxon>
        <taxon>Mytilidae</taxon>
        <taxon>Mytilinae</taxon>
        <taxon>Mytilus</taxon>
    </lineage>
</organism>
<sequence length="138" mass="16072">MAEYIQKVAKKDDNLDRNKSILQETIDDDQLMEFETANLRRTKADTIVENAVIKKSRLYPDKFIAKLKGTGNIIKYDGGSDEVEQVNPNDVNYQIYKKNVEHDFVDVRIYGFRPNDTNDKLLLMAKFAFDKELFVCKK</sequence>
<proteinExistence type="predicted"/>
<protein>
    <submittedName>
        <fullName evidence="1">Uncharacterized protein</fullName>
    </submittedName>
</protein>
<dbReference type="EMBL" id="UYJE01010086">
    <property type="protein sequence ID" value="VDI79630.1"/>
    <property type="molecule type" value="Genomic_DNA"/>
</dbReference>
<dbReference type="AlphaFoldDB" id="A0A8B6HGR3"/>
<name>A0A8B6HGR3_MYTGA</name>